<dbReference type="InterPro" id="IPR002156">
    <property type="entry name" value="RNaseH_domain"/>
</dbReference>
<evidence type="ECO:0000313" key="2">
    <source>
        <dbReference type="EMBL" id="SPC77934.1"/>
    </source>
</evidence>
<dbReference type="Pfam" id="PF13456">
    <property type="entry name" value="RVT_3"/>
    <property type="match status" value="1"/>
</dbReference>
<dbReference type="InterPro" id="IPR044730">
    <property type="entry name" value="RNase_H-like_dom_plant"/>
</dbReference>
<accession>A0A2N9ETP3</accession>
<dbReference type="InterPro" id="IPR012337">
    <property type="entry name" value="RNaseH-like_sf"/>
</dbReference>
<dbReference type="InterPro" id="IPR053151">
    <property type="entry name" value="RNase_H-like"/>
</dbReference>
<dbReference type="PANTHER" id="PTHR47723:SF19">
    <property type="entry name" value="POLYNUCLEOTIDYL TRANSFERASE, RIBONUCLEASE H-LIKE SUPERFAMILY PROTEIN"/>
    <property type="match status" value="1"/>
</dbReference>
<sequence>MVPTPIKWVVPPVGWYKLNTDGSSVGNPGLAGGGGVIRNHVGDWVGGFSRAIGITTSVQAELRALKDGLNLAIDLGILNLEIEMDSLIAVELVNSITTPNAFLSTIVTDCRSLMERFERCSLKHIFREANGCADLLAKSGCDQRPDFIAFPNAPAYVLEALSFDVSKDIVEEVVGEEELQVDIEQLAGTAIDGVAAHLVEVVGHVPASGGSTP</sequence>
<dbReference type="GO" id="GO:0004523">
    <property type="term" value="F:RNA-DNA hybrid ribonuclease activity"/>
    <property type="evidence" value="ECO:0007669"/>
    <property type="project" value="InterPro"/>
</dbReference>
<gene>
    <name evidence="2" type="ORF">FSB_LOCUS5816</name>
</gene>
<organism evidence="2">
    <name type="scientific">Fagus sylvatica</name>
    <name type="common">Beechnut</name>
    <dbReference type="NCBI Taxonomy" id="28930"/>
    <lineage>
        <taxon>Eukaryota</taxon>
        <taxon>Viridiplantae</taxon>
        <taxon>Streptophyta</taxon>
        <taxon>Embryophyta</taxon>
        <taxon>Tracheophyta</taxon>
        <taxon>Spermatophyta</taxon>
        <taxon>Magnoliopsida</taxon>
        <taxon>eudicotyledons</taxon>
        <taxon>Gunneridae</taxon>
        <taxon>Pentapetalae</taxon>
        <taxon>rosids</taxon>
        <taxon>fabids</taxon>
        <taxon>Fagales</taxon>
        <taxon>Fagaceae</taxon>
        <taxon>Fagus</taxon>
    </lineage>
</organism>
<reference evidence="2" key="1">
    <citation type="submission" date="2018-02" db="EMBL/GenBank/DDBJ databases">
        <authorList>
            <person name="Cohen D.B."/>
            <person name="Kent A.D."/>
        </authorList>
    </citation>
    <scope>NUCLEOTIDE SEQUENCE</scope>
</reference>
<dbReference type="SUPFAM" id="SSF53098">
    <property type="entry name" value="Ribonuclease H-like"/>
    <property type="match status" value="1"/>
</dbReference>
<dbReference type="InterPro" id="IPR036397">
    <property type="entry name" value="RNaseH_sf"/>
</dbReference>
<dbReference type="CDD" id="cd06222">
    <property type="entry name" value="RNase_H_like"/>
    <property type="match status" value="1"/>
</dbReference>
<proteinExistence type="predicted"/>
<feature type="domain" description="RNase H type-1" evidence="1">
    <location>
        <begin position="12"/>
        <end position="142"/>
    </location>
</feature>
<dbReference type="PANTHER" id="PTHR47723">
    <property type="entry name" value="OS05G0353850 PROTEIN"/>
    <property type="match status" value="1"/>
</dbReference>
<dbReference type="PROSITE" id="PS50879">
    <property type="entry name" value="RNASE_H_1"/>
    <property type="match status" value="1"/>
</dbReference>
<name>A0A2N9ETP3_FAGSY</name>
<dbReference type="GO" id="GO:0003676">
    <property type="term" value="F:nucleic acid binding"/>
    <property type="evidence" value="ECO:0007669"/>
    <property type="project" value="InterPro"/>
</dbReference>
<dbReference type="Gene3D" id="3.30.420.10">
    <property type="entry name" value="Ribonuclease H-like superfamily/Ribonuclease H"/>
    <property type="match status" value="1"/>
</dbReference>
<dbReference type="EMBL" id="OIVN01000302">
    <property type="protein sequence ID" value="SPC77934.1"/>
    <property type="molecule type" value="Genomic_DNA"/>
</dbReference>
<evidence type="ECO:0000259" key="1">
    <source>
        <dbReference type="PROSITE" id="PS50879"/>
    </source>
</evidence>
<protein>
    <recommendedName>
        <fullName evidence="1">RNase H type-1 domain-containing protein</fullName>
    </recommendedName>
</protein>
<dbReference type="AlphaFoldDB" id="A0A2N9ETP3"/>